<organism evidence="2 3">
    <name type="scientific">Vibrio tubiashii ATCC 19109</name>
    <dbReference type="NCBI Taxonomy" id="1051646"/>
    <lineage>
        <taxon>Bacteria</taxon>
        <taxon>Pseudomonadati</taxon>
        <taxon>Pseudomonadota</taxon>
        <taxon>Gammaproteobacteria</taxon>
        <taxon>Vibrionales</taxon>
        <taxon>Vibrionaceae</taxon>
        <taxon>Vibrio</taxon>
        <taxon>Vibrio oreintalis group</taxon>
    </lineage>
</organism>
<dbReference type="NCBIfam" id="TIGR04219">
    <property type="entry name" value="OMP_w_GlyGly"/>
    <property type="match status" value="1"/>
</dbReference>
<evidence type="ECO:0000313" key="2">
    <source>
        <dbReference type="EMBL" id="EGU58089.1"/>
    </source>
</evidence>
<comment type="caution">
    <text evidence="2">The sequence shown here is derived from an EMBL/GenBank/DDBJ whole genome shotgun (WGS) entry which is preliminary data.</text>
</comment>
<sequence>MLPIAINWRVKFMGLKTAIALAAVVSTSALAESSLTTKFGAEMWFPKTEVNEVNRESDTTPSFYAAIEHDVKYVPDARVRYSTVDADYMAFNKLDLTLYYRILEHDLMHFDAGMTFSDLSNTKYVNADTNDVKNFDEMIWAWYGYAEITVPNTNLDVIGEMNFGNNSGIKSTDLIAGMQYRLPLGSSTLALRGGYRVIDLEAEEIFKPAEGSNLGKPFIFANGFFAGAEFSF</sequence>
<reference evidence="2 3" key="1">
    <citation type="journal article" date="2012" name="Int. J. Syst. Evol. Microbiol.">
        <title>Vibrio caribbeanicus sp. nov., isolated from the marine sponge Scleritoderma cyanea.</title>
        <authorList>
            <person name="Hoffmann M."/>
            <person name="Monday S.R."/>
            <person name="Allard M.W."/>
            <person name="Strain E.A."/>
            <person name="Whittaker P."/>
            <person name="Naum M."/>
            <person name="McCarthy P.J."/>
            <person name="Lopez J.V."/>
            <person name="Fischer M."/>
            <person name="Brown E.W."/>
        </authorList>
    </citation>
    <scope>NUCLEOTIDE SEQUENCE [LARGE SCALE GENOMIC DNA]</scope>
    <source>
        <strain evidence="2 3">ATCC 19109</strain>
    </source>
</reference>
<evidence type="ECO:0000313" key="3">
    <source>
        <dbReference type="Proteomes" id="UP000003836"/>
    </source>
</evidence>
<proteinExistence type="predicted"/>
<dbReference type="InterPro" id="IPR026387">
    <property type="entry name" value="OMP_w_GlyGly"/>
</dbReference>
<name>A0ABN0DK33_9VIBR</name>
<dbReference type="Proteomes" id="UP000003836">
    <property type="component" value="Unassembled WGS sequence"/>
</dbReference>
<accession>A0ABN0DK33</accession>
<evidence type="ECO:0008006" key="4">
    <source>
        <dbReference type="Google" id="ProtNLM"/>
    </source>
</evidence>
<dbReference type="EMBL" id="AFWI01000043">
    <property type="protein sequence ID" value="EGU58089.1"/>
    <property type="molecule type" value="Genomic_DNA"/>
</dbReference>
<feature type="signal peptide" evidence="1">
    <location>
        <begin position="1"/>
        <end position="31"/>
    </location>
</feature>
<keyword evidence="1" id="KW-0732">Signal</keyword>
<protein>
    <recommendedName>
        <fullName evidence="4">Iron-hydroxamate ABC transporter substrate-binding protein</fullName>
    </recommendedName>
</protein>
<feature type="chain" id="PRO_5046887640" description="Iron-hydroxamate ABC transporter substrate-binding protein" evidence="1">
    <location>
        <begin position="32"/>
        <end position="232"/>
    </location>
</feature>
<evidence type="ECO:0000256" key="1">
    <source>
        <dbReference type="SAM" id="SignalP"/>
    </source>
</evidence>
<keyword evidence="3" id="KW-1185">Reference proteome</keyword>
<gene>
    <name evidence="2" type="ORF">VITU9109_01272</name>
</gene>